<evidence type="ECO:0000313" key="13">
    <source>
        <dbReference type="Proteomes" id="UP000050525"/>
    </source>
</evidence>
<gene>
    <name evidence="12" type="ORF">Y1Q_0009074</name>
</gene>
<evidence type="ECO:0000256" key="4">
    <source>
        <dbReference type="ARBA" id="ARBA00022679"/>
    </source>
</evidence>
<comment type="similarity">
    <text evidence="2 11">Belongs to the diacylglycerol acyltransferase family.</text>
</comment>
<keyword evidence="3" id="KW-0444">Lipid biosynthesis</keyword>
<name>A0A151NKI7_ALLMI</name>
<dbReference type="PANTHER" id="PTHR12317">
    <property type="entry name" value="DIACYLGLYCEROL O-ACYLTRANSFERASE"/>
    <property type="match status" value="1"/>
</dbReference>
<comment type="caution">
    <text evidence="11">Lacks conserved residue(s) required for the propagation of feature annotation.</text>
</comment>
<sequence length="319" mass="35326">MGLSKRQLEVLSALQWMLTFLFLGPVCTVLLLWLLFTRLWLVSVLYFAWWLLDWDTPERGGRPCDWLRRRRIWAHFCDYFPIKVVRTAPLPPGRSYVLGAHPHGIACAGAFAALCTEAAGFPRLFPGLRPVLAPLRGLFLLPGYREYLMSAGMCPVSRASLDFLLSRPGVAVGIVVGGAAEALDSAPGSYRLTLLRRTGFVRVALRHGACLVPLLSLGEPELFAQAQFAPGGLARRLQERFRALVGFAPCVIRGEWGLLPRPRPLTVVVGSPIPVPRRVKATPEEVLHYHALYVAALRTLFERHKVAAGLGPTCRLHLV</sequence>
<dbReference type="EMBL" id="AKHW03002773">
    <property type="protein sequence ID" value="KYO37308.1"/>
    <property type="molecule type" value="Genomic_DNA"/>
</dbReference>
<keyword evidence="9 11" id="KW-0472">Membrane</keyword>
<dbReference type="eggNOG" id="KOG0831">
    <property type="taxonomic scope" value="Eukaryota"/>
</dbReference>
<evidence type="ECO:0000256" key="10">
    <source>
        <dbReference type="ARBA" id="ARBA00023315"/>
    </source>
</evidence>
<evidence type="ECO:0000256" key="6">
    <source>
        <dbReference type="ARBA" id="ARBA00022824"/>
    </source>
</evidence>
<keyword evidence="5 11" id="KW-0812">Transmembrane</keyword>
<keyword evidence="7 11" id="KW-1133">Transmembrane helix</keyword>
<keyword evidence="13" id="KW-1185">Reference proteome</keyword>
<comment type="subcellular location">
    <subcellularLocation>
        <location evidence="1 11">Endoplasmic reticulum membrane</location>
        <topology evidence="1 11">Multi-pass membrane protein</topology>
    </subcellularLocation>
</comment>
<dbReference type="KEGG" id="amj:102562878"/>
<dbReference type="Pfam" id="PF03982">
    <property type="entry name" value="DAGAT"/>
    <property type="match status" value="1"/>
</dbReference>
<dbReference type="OrthoDB" id="264532at2759"/>
<protein>
    <recommendedName>
        <fullName evidence="11">Acyltransferase</fullName>
        <ecNumber evidence="11">2.3.1.-</ecNumber>
    </recommendedName>
</protein>
<dbReference type="PANTHER" id="PTHR12317:SF36">
    <property type="entry name" value="2-ACYLGLYCEROL O-ACYLTRANSFERASE 3"/>
    <property type="match status" value="1"/>
</dbReference>
<organism evidence="12 13">
    <name type="scientific">Alligator mississippiensis</name>
    <name type="common">American alligator</name>
    <dbReference type="NCBI Taxonomy" id="8496"/>
    <lineage>
        <taxon>Eukaryota</taxon>
        <taxon>Metazoa</taxon>
        <taxon>Chordata</taxon>
        <taxon>Craniata</taxon>
        <taxon>Vertebrata</taxon>
        <taxon>Euteleostomi</taxon>
        <taxon>Archelosauria</taxon>
        <taxon>Archosauria</taxon>
        <taxon>Crocodylia</taxon>
        <taxon>Alligatoridae</taxon>
        <taxon>Alligatorinae</taxon>
        <taxon>Alligator</taxon>
    </lineage>
</organism>
<accession>A0A151NKI7</accession>
<keyword evidence="8" id="KW-0443">Lipid metabolism</keyword>
<evidence type="ECO:0000256" key="9">
    <source>
        <dbReference type="ARBA" id="ARBA00023136"/>
    </source>
</evidence>
<evidence type="ECO:0000256" key="2">
    <source>
        <dbReference type="ARBA" id="ARBA00005420"/>
    </source>
</evidence>
<dbReference type="AlphaFoldDB" id="A0A151NKI7"/>
<dbReference type="GO" id="GO:0019432">
    <property type="term" value="P:triglyceride biosynthetic process"/>
    <property type="evidence" value="ECO:0007669"/>
    <property type="project" value="TreeGrafter"/>
</dbReference>
<dbReference type="STRING" id="8496.A0A151NKI7"/>
<evidence type="ECO:0000256" key="5">
    <source>
        <dbReference type="ARBA" id="ARBA00022692"/>
    </source>
</evidence>
<evidence type="ECO:0000313" key="12">
    <source>
        <dbReference type="EMBL" id="KYO37308.1"/>
    </source>
</evidence>
<dbReference type="GO" id="GO:0004144">
    <property type="term" value="F:diacylglycerol O-acyltransferase activity"/>
    <property type="evidence" value="ECO:0007669"/>
    <property type="project" value="TreeGrafter"/>
</dbReference>
<dbReference type="CDD" id="cd07987">
    <property type="entry name" value="LPLAT_MGAT-like"/>
    <property type="match status" value="1"/>
</dbReference>
<dbReference type="Proteomes" id="UP000050525">
    <property type="component" value="Unassembled WGS sequence"/>
</dbReference>
<evidence type="ECO:0000256" key="11">
    <source>
        <dbReference type="RuleBase" id="RU367023"/>
    </source>
</evidence>
<evidence type="ECO:0000256" key="8">
    <source>
        <dbReference type="ARBA" id="ARBA00023098"/>
    </source>
</evidence>
<dbReference type="GO" id="GO:0005789">
    <property type="term" value="C:endoplasmic reticulum membrane"/>
    <property type="evidence" value="ECO:0007669"/>
    <property type="project" value="UniProtKB-SubCell"/>
</dbReference>
<dbReference type="InterPro" id="IPR007130">
    <property type="entry name" value="DAGAT"/>
</dbReference>
<feature type="transmembrane region" description="Helical" evidence="11">
    <location>
        <begin position="20"/>
        <end position="52"/>
    </location>
</feature>
<evidence type="ECO:0000256" key="7">
    <source>
        <dbReference type="ARBA" id="ARBA00022989"/>
    </source>
</evidence>
<comment type="caution">
    <text evidence="12">The sequence shown here is derived from an EMBL/GenBank/DDBJ whole genome shotgun (WGS) entry which is preliminary data.</text>
</comment>
<evidence type="ECO:0000256" key="3">
    <source>
        <dbReference type="ARBA" id="ARBA00022516"/>
    </source>
</evidence>
<evidence type="ECO:0000256" key="1">
    <source>
        <dbReference type="ARBA" id="ARBA00004477"/>
    </source>
</evidence>
<keyword evidence="6 11" id="KW-0256">Endoplasmic reticulum</keyword>
<proteinExistence type="inferred from homology"/>
<keyword evidence="10" id="KW-0012">Acyltransferase</keyword>
<keyword evidence="4 11" id="KW-0808">Transferase</keyword>
<reference evidence="12 13" key="1">
    <citation type="journal article" date="2012" name="Genome Biol.">
        <title>Sequencing three crocodilian genomes to illuminate the evolution of archosaurs and amniotes.</title>
        <authorList>
            <person name="St John J.A."/>
            <person name="Braun E.L."/>
            <person name="Isberg S.R."/>
            <person name="Miles L.G."/>
            <person name="Chong A.Y."/>
            <person name="Gongora J."/>
            <person name="Dalzell P."/>
            <person name="Moran C."/>
            <person name="Bed'hom B."/>
            <person name="Abzhanov A."/>
            <person name="Burgess S.C."/>
            <person name="Cooksey A.M."/>
            <person name="Castoe T.A."/>
            <person name="Crawford N.G."/>
            <person name="Densmore L.D."/>
            <person name="Drew J.C."/>
            <person name="Edwards S.V."/>
            <person name="Faircloth B.C."/>
            <person name="Fujita M.K."/>
            <person name="Greenwold M.J."/>
            <person name="Hoffmann F.G."/>
            <person name="Howard J.M."/>
            <person name="Iguchi T."/>
            <person name="Janes D.E."/>
            <person name="Khan S.Y."/>
            <person name="Kohno S."/>
            <person name="de Koning A.J."/>
            <person name="Lance S.L."/>
            <person name="McCarthy F.M."/>
            <person name="McCormack J.E."/>
            <person name="Merchant M.E."/>
            <person name="Peterson D.G."/>
            <person name="Pollock D.D."/>
            <person name="Pourmand N."/>
            <person name="Raney B.J."/>
            <person name="Roessler K.A."/>
            <person name="Sanford J.R."/>
            <person name="Sawyer R.H."/>
            <person name="Schmidt C.J."/>
            <person name="Triplett E.W."/>
            <person name="Tuberville T.D."/>
            <person name="Venegas-Anaya M."/>
            <person name="Howard J.T."/>
            <person name="Jarvis E.D."/>
            <person name="Guillette L.J.Jr."/>
            <person name="Glenn T.C."/>
            <person name="Green R.E."/>
            <person name="Ray D.A."/>
        </authorList>
    </citation>
    <scope>NUCLEOTIDE SEQUENCE [LARGE SCALE GENOMIC DNA]</scope>
    <source>
        <strain evidence="12">KSC_2009_1</strain>
    </source>
</reference>
<dbReference type="EC" id="2.3.1.-" evidence="11"/>